<dbReference type="Proteomes" id="UP000217065">
    <property type="component" value="Unassembled WGS sequence"/>
</dbReference>
<organism evidence="8 9">
    <name type="scientific">Tetzosporium hominis</name>
    <dbReference type="NCBI Taxonomy" id="2020506"/>
    <lineage>
        <taxon>Bacteria</taxon>
        <taxon>Bacillati</taxon>
        <taxon>Bacillota</taxon>
        <taxon>Bacilli</taxon>
        <taxon>Bacillales</taxon>
        <taxon>Caryophanaceae</taxon>
        <taxon>Tetzosporium</taxon>
    </lineage>
</organism>
<name>A0A264W3H1_9BACL</name>
<evidence type="ECO:0000313" key="9">
    <source>
        <dbReference type="Proteomes" id="UP000217065"/>
    </source>
</evidence>
<proteinExistence type="predicted"/>
<feature type="domain" description="CopC" evidence="7">
    <location>
        <begin position="29"/>
        <end position="121"/>
    </location>
</feature>
<dbReference type="EMBL" id="NOKQ01000204">
    <property type="protein sequence ID" value="OZS78120.1"/>
    <property type="molecule type" value="Genomic_DNA"/>
</dbReference>
<keyword evidence="6" id="KW-1133">Transmembrane helix</keyword>
<evidence type="ECO:0000256" key="6">
    <source>
        <dbReference type="SAM" id="Phobius"/>
    </source>
</evidence>
<evidence type="ECO:0000256" key="1">
    <source>
        <dbReference type="ARBA" id="ARBA00004196"/>
    </source>
</evidence>
<dbReference type="GO" id="GO:0030313">
    <property type="term" value="C:cell envelope"/>
    <property type="evidence" value="ECO:0007669"/>
    <property type="project" value="UniProtKB-SubCell"/>
</dbReference>
<feature type="compositionally biased region" description="Low complexity" evidence="5">
    <location>
        <begin position="159"/>
        <end position="168"/>
    </location>
</feature>
<gene>
    <name evidence="8" type="ORF">CF394_07765</name>
</gene>
<dbReference type="GO" id="GO:0046688">
    <property type="term" value="P:response to copper ion"/>
    <property type="evidence" value="ECO:0007669"/>
    <property type="project" value="InterPro"/>
</dbReference>
<dbReference type="GO" id="GO:0042597">
    <property type="term" value="C:periplasmic space"/>
    <property type="evidence" value="ECO:0007669"/>
    <property type="project" value="InterPro"/>
</dbReference>
<dbReference type="SUPFAM" id="SSF81296">
    <property type="entry name" value="E set domains"/>
    <property type="match status" value="1"/>
</dbReference>
<keyword evidence="2" id="KW-0479">Metal-binding</keyword>
<sequence>MEEISMKKIIQLILVSLFFFLTTTMVSAHTDLSTTNPENGAEITESLSEITLTYSGQIEEGSVFDLQNEQGETISVESFSITDGVLTGTLAAPLENGAYTVNWNSISEDGHPLNGTFAFTVAVPEQDPVTTEAQETEDAESTEEVEEPAEQATEDSSEETVVAATATETDTDSSPLIWVIVGLVIVLVAASLWMVTKRKRI</sequence>
<evidence type="ECO:0000256" key="3">
    <source>
        <dbReference type="ARBA" id="ARBA00022729"/>
    </source>
</evidence>
<dbReference type="Gene3D" id="2.60.40.1220">
    <property type="match status" value="1"/>
</dbReference>
<keyword evidence="3" id="KW-0732">Signal</keyword>
<feature type="transmembrane region" description="Helical" evidence="6">
    <location>
        <begin position="176"/>
        <end position="195"/>
    </location>
</feature>
<reference evidence="8 9" key="1">
    <citation type="submission" date="2017-07" db="EMBL/GenBank/DDBJ databases">
        <title>Tetzosporium hominis gen.nov. sp.nov.</title>
        <authorList>
            <person name="Tetz G."/>
            <person name="Tetz V."/>
        </authorList>
    </citation>
    <scope>NUCLEOTIDE SEQUENCE [LARGE SCALE GENOMIC DNA]</scope>
    <source>
        <strain evidence="8 9">VT-49</strain>
    </source>
</reference>
<dbReference type="InterPro" id="IPR007348">
    <property type="entry name" value="CopC_dom"/>
</dbReference>
<evidence type="ECO:0000259" key="7">
    <source>
        <dbReference type="Pfam" id="PF04234"/>
    </source>
</evidence>
<evidence type="ECO:0000256" key="5">
    <source>
        <dbReference type="SAM" id="MobiDB-lite"/>
    </source>
</evidence>
<keyword evidence="9" id="KW-1185">Reference proteome</keyword>
<dbReference type="Pfam" id="PF04234">
    <property type="entry name" value="CopC"/>
    <property type="match status" value="1"/>
</dbReference>
<dbReference type="InterPro" id="IPR014756">
    <property type="entry name" value="Ig_E-set"/>
</dbReference>
<dbReference type="GO" id="GO:0006825">
    <property type="term" value="P:copper ion transport"/>
    <property type="evidence" value="ECO:0007669"/>
    <property type="project" value="InterPro"/>
</dbReference>
<dbReference type="AlphaFoldDB" id="A0A264W3H1"/>
<protein>
    <recommendedName>
        <fullName evidence="7">CopC domain-containing protein</fullName>
    </recommendedName>
</protein>
<dbReference type="GO" id="GO:0005507">
    <property type="term" value="F:copper ion binding"/>
    <property type="evidence" value="ECO:0007669"/>
    <property type="project" value="InterPro"/>
</dbReference>
<evidence type="ECO:0000256" key="4">
    <source>
        <dbReference type="ARBA" id="ARBA00023008"/>
    </source>
</evidence>
<evidence type="ECO:0000313" key="8">
    <source>
        <dbReference type="EMBL" id="OZS78120.1"/>
    </source>
</evidence>
<dbReference type="PANTHER" id="PTHR34820">
    <property type="entry name" value="INNER MEMBRANE PROTEIN YEBZ"/>
    <property type="match status" value="1"/>
</dbReference>
<keyword evidence="6" id="KW-0812">Transmembrane</keyword>
<dbReference type="PANTHER" id="PTHR34820:SF4">
    <property type="entry name" value="INNER MEMBRANE PROTEIN YEBZ"/>
    <property type="match status" value="1"/>
</dbReference>
<accession>A0A264W3H1</accession>
<evidence type="ECO:0000256" key="2">
    <source>
        <dbReference type="ARBA" id="ARBA00022723"/>
    </source>
</evidence>
<keyword evidence="6" id="KW-0472">Membrane</keyword>
<feature type="region of interest" description="Disordered" evidence="5">
    <location>
        <begin position="128"/>
        <end position="168"/>
    </location>
</feature>
<dbReference type="GO" id="GO:0005886">
    <property type="term" value="C:plasma membrane"/>
    <property type="evidence" value="ECO:0007669"/>
    <property type="project" value="TreeGrafter"/>
</dbReference>
<dbReference type="OrthoDB" id="2353937at2"/>
<dbReference type="InterPro" id="IPR032694">
    <property type="entry name" value="CopC/D"/>
</dbReference>
<comment type="caution">
    <text evidence="8">The sequence shown here is derived from an EMBL/GenBank/DDBJ whole genome shotgun (WGS) entry which is preliminary data.</text>
</comment>
<keyword evidence="4" id="KW-0186">Copper</keyword>
<comment type="subcellular location">
    <subcellularLocation>
        <location evidence="1">Cell envelope</location>
    </subcellularLocation>
</comment>
<dbReference type="InterPro" id="IPR014755">
    <property type="entry name" value="Cu-Rt/internalin_Ig-like"/>
</dbReference>
<feature type="compositionally biased region" description="Acidic residues" evidence="5">
    <location>
        <begin position="134"/>
        <end position="158"/>
    </location>
</feature>